<name>A0ABQ9K590_9CUCU</name>
<dbReference type="Pfam" id="PF16178">
    <property type="entry name" value="Anoct_dimer"/>
    <property type="match status" value="1"/>
</dbReference>
<proteinExistence type="predicted"/>
<accession>A0ABQ9K590</accession>
<comment type="caution">
    <text evidence="2">The sequence shown here is derived from an EMBL/GenBank/DDBJ whole genome shotgun (WGS) entry which is preliminary data.</text>
</comment>
<evidence type="ECO:0000313" key="2">
    <source>
        <dbReference type="EMBL" id="KAJ8985728.1"/>
    </source>
</evidence>
<evidence type="ECO:0000259" key="1">
    <source>
        <dbReference type="Pfam" id="PF16178"/>
    </source>
</evidence>
<feature type="domain" description="Anoctamin dimerisation" evidence="1">
    <location>
        <begin position="47"/>
        <end position="228"/>
    </location>
</feature>
<protein>
    <recommendedName>
        <fullName evidence="1">Anoctamin dimerisation domain-containing protein</fullName>
    </recommendedName>
</protein>
<sequence>MSRSNHETLSSLERTANYNKFKKYITSEVDNVAEPSNGQFEVLVKEDKRVDYVLVYSKTNTVNNLYRTNAISTYINNMKQQGLTVQEQQGIVLDDLVCIKITAPNPVLTKCALEYGVELTKDNPHYKFAKKVLWKYMSSVVVQPNPDDPVYQRAKNVLSGNKPTDFTNAEKILIIDKLLSEISHGSAKDEIGCQKMISKHIILAGYPLHDSPYQWTDEGPLSDRQEFYLWCFGKEPRQL</sequence>
<keyword evidence="3" id="KW-1185">Reference proteome</keyword>
<organism evidence="2 3">
    <name type="scientific">Molorchus minor</name>
    <dbReference type="NCBI Taxonomy" id="1323400"/>
    <lineage>
        <taxon>Eukaryota</taxon>
        <taxon>Metazoa</taxon>
        <taxon>Ecdysozoa</taxon>
        <taxon>Arthropoda</taxon>
        <taxon>Hexapoda</taxon>
        <taxon>Insecta</taxon>
        <taxon>Pterygota</taxon>
        <taxon>Neoptera</taxon>
        <taxon>Endopterygota</taxon>
        <taxon>Coleoptera</taxon>
        <taxon>Polyphaga</taxon>
        <taxon>Cucujiformia</taxon>
        <taxon>Chrysomeloidea</taxon>
        <taxon>Cerambycidae</taxon>
        <taxon>Lamiinae</taxon>
        <taxon>Monochamini</taxon>
        <taxon>Molorchus</taxon>
    </lineage>
</organism>
<dbReference type="Proteomes" id="UP001162164">
    <property type="component" value="Unassembled WGS sequence"/>
</dbReference>
<reference evidence="2" key="1">
    <citation type="journal article" date="2023" name="Insect Mol. Biol.">
        <title>Genome sequencing provides insights into the evolution of gene families encoding plant cell wall-degrading enzymes in longhorned beetles.</title>
        <authorList>
            <person name="Shin N.R."/>
            <person name="Okamura Y."/>
            <person name="Kirsch R."/>
            <person name="Pauchet Y."/>
        </authorList>
    </citation>
    <scope>NUCLEOTIDE SEQUENCE</scope>
    <source>
        <strain evidence="2">MMC_N1</strain>
    </source>
</reference>
<dbReference type="EMBL" id="JAPWTJ010000009">
    <property type="protein sequence ID" value="KAJ8985728.1"/>
    <property type="molecule type" value="Genomic_DNA"/>
</dbReference>
<gene>
    <name evidence="2" type="ORF">NQ317_014379</name>
</gene>
<evidence type="ECO:0000313" key="3">
    <source>
        <dbReference type="Proteomes" id="UP001162164"/>
    </source>
</evidence>
<dbReference type="InterPro" id="IPR032394">
    <property type="entry name" value="Anoct_dimer"/>
</dbReference>